<organism evidence="4 5">
    <name type="scientific">Algivirga pacifica</name>
    <dbReference type="NCBI Taxonomy" id="1162670"/>
    <lineage>
        <taxon>Bacteria</taxon>
        <taxon>Pseudomonadati</taxon>
        <taxon>Bacteroidota</taxon>
        <taxon>Cytophagia</taxon>
        <taxon>Cytophagales</taxon>
        <taxon>Flammeovirgaceae</taxon>
        <taxon>Algivirga</taxon>
    </lineage>
</organism>
<dbReference type="InterPro" id="IPR000415">
    <property type="entry name" value="Nitroreductase-like"/>
</dbReference>
<proteinExistence type="inferred from homology"/>
<feature type="domain" description="Nitroreductase" evidence="3">
    <location>
        <begin position="18"/>
        <end position="224"/>
    </location>
</feature>
<dbReference type="Gene3D" id="3.40.109.10">
    <property type="entry name" value="NADH Oxidase"/>
    <property type="match status" value="1"/>
</dbReference>
<comment type="similarity">
    <text evidence="1">Belongs to the nitroreductase family.</text>
</comment>
<evidence type="ECO:0000256" key="1">
    <source>
        <dbReference type="ARBA" id="ARBA00007118"/>
    </source>
</evidence>
<evidence type="ECO:0000256" key="2">
    <source>
        <dbReference type="ARBA" id="ARBA00023002"/>
    </source>
</evidence>
<evidence type="ECO:0000313" key="4">
    <source>
        <dbReference type="EMBL" id="GAA4832760.1"/>
    </source>
</evidence>
<dbReference type="Proteomes" id="UP001500298">
    <property type="component" value="Unassembled WGS sequence"/>
</dbReference>
<dbReference type="Pfam" id="PF00881">
    <property type="entry name" value="Nitroreductase"/>
    <property type="match status" value="1"/>
</dbReference>
<gene>
    <name evidence="4" type="ORF">GCM10023331_17510</name>
</gene>
<keyword evidence="2" id="KW-0560">Oxidoreductase</keyword>
<dbReference type="PANTHER" id="PTHR43673:SF10">
    <property type="entry name" value="NADH DEHYDROGENASE_NAD(P)H NITROREDUCTASE XCC3605-RELATED"/>
    <property type="match status" value="1"/>
</dbReference>
<dbReference type="PANTHER" id="PTHR43673">
    <property type="entry name" value="NAD(P)H NITROREDUCTASE YDGI-RELATED"/>
    <property type="match status" value="1"/>
</dbReference>
<evidence type="ECO:0000313" key="5">
    <source>
        <dbReference type="Proteomes" id="UP001500298"/>
    </source>
</evidence>
<comment type="caution">
    <text evidence="4">The sequence shown here is derived from an EMBL/GenBank/DDBJ whole genome shotgun (WGS) entry which is preliminary data.</text>
</comment>
<keyword evidence="5" id="KW-1185">Reference proteome</keyword>
<name>A0ABP9D7L6_9BACT</name>
<accession>A0ABP9D7L6</accession>
<evidence type="ECO:0000259" key="3">
    <source>
        <dbReference type="Pfam" id="PF00881"/>
    </source>
</evidence>
<dbReference type="SUPFAM" id="SSF55469">
    <property type="entry name" value="FMN-dependent nitroreductase-like"/>
    <property type="match status" value="1"/>
</dbReference>
<reference evidence="5" key="1">
    <citation type="journal article" date="2019" name="Int. J. Syst. Evol. Microbiol.">
        <title>The Global Catalogue of Microorganisms (GCM) 10K type strain sequencing project: providing services to taxonomists for standard genome sequencing and annotation.</title>
        <authorList>
            <consortium name="The Broad Institute Genomics Platform"/>
            <consortium name="The Broad Institute Genome Sequencing Center for Infectious Disease"/>
            <person name="Wu L."/>
            <person name="Ma J."/>
        </authorList>
    </citation>
    <scope>NUCLEOTIDE SEQUENCE [LARGE SCALE GENOMIC DNA]</scope>
    <source>
        <strain evidence="5">JCM 18326</strain>
    </source>
</reference>
<protein>
    <submittedName>
        <fullName evidence="4">Nitroreductase family protein</fullName>
    </submittedName>
</protein>
<sequence length="246" mass="27435">MNDIAANISLENFKALVAARRSNRVFDTEHNMPEEVVANALEQALLSPNSSNMQMWKFIRVRSEEMRQAMAPLCLGQSAAKTASEFVVVVGRPAIGKERAAFNYNRLAEEYGKDSEQFTKVKEYYGKLMPFVYRHDYFGIFGGIRKLMVNAIGLKKPMAREVSKSDISATIHGSNSLASMTFMYAMKAQGYDTCPLGGFDGPKVKKLLKLKGSDEITMVIACGKGKPEGIWGKRHRVPYSEVVEMV</sequence>
<dbReference type="InterPro" id="IPR029479">
    <property type="entry name" value="Nitroreductase"/>
</dbReference>
<dbReference type="RefSeq" id="WP_345371017.1">
    <property type="nucleotide sequence ID" value="NZ_BAABJX010000026.1"/>
</dbReference>
<dbReference type="EMBL" id="BAABJX010000026">
    <property type="protein sequence ID" value="GAA4832760.1"/>
    <property type="molecule type" value="Genomic_DNA"/>
</dbReference>